<accession>A0A0F8A455</accession>
<organism evidence="2 3">
    <name type="scientific">Hirsutella minnesotensis 3608</name>
    <dbReference type="NCBI Taxonomy" id="1043627"/>
    <lineage>
        <taxon>Eukaryota</taxon>
        <taxon>Fungi</taxon>
        <taxon>Dikarya</taxon>
        <taxon>Ascomycota</taxon>
        <taxon>Pezizomycotina</taxon>
        <taxon>Sordariomycetes</taxon>
        <taxon>Hypocreomycetidae</taxon>
        <taxon>Hypocreales</taxon>
        <taxon>Ophiocordycipitaceae</taxon>
        <taxon>Hirsutella</taxon>
    </lineage>
</organism>
<dbReference type="AlphaFoldDB" id="A0A0F8A455"/>
<dbReference type="Proteomes" id="UP000054481">
    <property type="component" value="Unassembled WGS sequence"/>
</dbReference>
<feature type="region of interest" description="Disordered" evidence="1">
    <location>
        <begin position="374"/>
        <end position="425"/>
    </location>
</feature>
<gene>
    <name evidence="2" type="ORF">HIM_07561</name>
</gene>
<protein>
    <submittedName>
        <fullName evidence="2">Uncharacterized protein</fullName>
    </submittedName>
</protein>
<sequence>MDSRLYRLTRQQSRAVQDTPPAAMTISPPAPHASTSTSSVNTYNSLYSDMDDDEDDDDDDCLSSTEQNFGAVPASLPPCYDSLGVPADLTLRPSDPYTFGRLFPCMDRLAIRHDDASIDGNMNLRVEMVVTSGSSSSSHYSAAQQHQPRRRRQATLQARLRLASVVVVVVGRRLLRGTGLLPLRLGRAALRQDALLPPVVVVVGGVVGLGDVAKVGVLALLPQVPRLAQLLGNDTTQPARPQQPPVSLRVPTDTIKLEFSNYARVDVRRRGPKRYEFDWWGHSYAWRRSVDKTLNTVSFHLVRDGRGDPVAHIVPEVRSPTQVDEEDRAGGWIPPCYMWISDPSVVEAVTDVADIIVATGLMALVDDCIRDRWQVKNPAPPSPDRPRTSAETGRSRSGVRAFFSRRSSAQHSHSPLRAGRPVAVY</sequence>
<feature type="compositionally biased region" description="Low complexity" evidence="1">
    <location>
        <begin position="32"/>
        <end position="48"/>
    </location>
</feature>
<dbReference type="EMBL" id="KQ030539">
    <property type="protein sequence ID" value="KJZ72989.1"/>
    <property type="molecule type" value="Genomic_DNA"/>
</dbReference>
<dbReference type="OrthoDB" id="5317787at2759"/>
<proteinExistence type="predicted"/>
<name>A0A0F8A455_9HYPO</name>
<feature type="region of interest" description="Disordered" evidence="1">
    <location>
        <begin position="1"/>
        <end position="69"/>
    </location>
</feature>
<evidence type="ECO:0000313" key="3">
    <source>
        <dbReference type="Proteomes" id="UP000054481"/>
    </source>
</evidence>
<feature type="compositionally biased region" description="Acidic residues" evidence="1">
    <location>
        <begin position="49"/>
        <end position="61"/>
    </location>
</feature>
<keyword evidence="3" id="KW-1185">Reference proteome</keyword>
<evidence type="ECO:0000313" key="2">
    <source>
        <dbReference type="EMBL" id="KJZ72989.1"/>
    </source>
</evidence>
<evidence type="ECO:0000256" key="1">
    <source>
        <dbReference type="SAM" id="MobiDB-lite"/>
    </source>
</evidence>
<reference evidence="2 3" key="1">
    <citation type="journal article" date="2014" name="Genome Biol. Evol.">
        <title>Comparative genomics and transcriptomics analyses reveal divergent lifestyle features of nematode endoparasitic fungus Hirsutella minnesotensis.</title>
        <authorList>
            <person name="Lai Y."/>
            <person name="Liu K."/>
            <person name="Zhang X."/>
            <person name="Zhang X."/>
            <person name="Li K."/>
            <person name="Wang N."/>
            <person name="Shu C."/>
            <person name="Wu Y."/>
            <person name="Wang C."/>
            <person name="Bushley K.E."/>
            <person name="Xiang M."/>
            <person name="Liu X."/>
        </authorList>
    </citation>
    <scope>NUCLEOTIDE SEQUENCE [LARGE SCALE GENOMIC DNA]</scope>
    <source>
        <strain evidence="2 3">3608</strain>
    </source>
</reference>